<name>A0ABY5VRC8_9ACTN</name>
<dbReference type="PANTHER" id="PTHR42760">
    <property type="entry name" value="SHORT-CHAIN DEHYDROGENASES/REDUCTASES FAMILY MEMBER"/>
    <property type="match status" value="1"/>
</dbReference>
<dbReference type="PRINTS" id="PR00081">
    <property type="entry name" value="GDHRDH"/>
</dbReference>
<dbReference type="PANTHER" id="PTHR42760:SF133">
    <property type="entry name" value="3-OXOACYL-[ACYL-CARRIER-PROTEIN] REDUCTASE"/>
    <property type="match status" value="1"/>
</dbReference>
<comment type="similarity">
    <text evidence="1">Belongs to the short-chain dehydrogenases/reductases (SDR) family.</text>
</comment>
<evidence type="ECO:0000313" key="3">
    <source>
        <dbReference type="EMBL" id="UWP80303.1"/>
    </source>
</evidence>
<dbReference type="InterPro" id="IPR020904">
    <property type="entry name" value="Sc_DH/Rdtase_CS"/>
</dbReference>
<dbReference type="EMBL" id="CP073720">
    <property type="protein sequence ID" value="UWP80303.1"/>
    <property type="molecule type" value="Genomic_DNA"/>
</dbReference>
<dbReference type="CDD" id="cd05233">
    <property type="entry name" value="SDR_c"/>
    <property type="match status" value="1"/>
</dbReference>
<reference evidence="3" key="2">
    <citation type="submission" date="2022-09" db="EMBL/GenBank/DDBJ databases">
        <title>Biosynthetic gene clusters of Dactylosporangioum fulvum.</title>
        <authorList>
            <person name="Caradec T."/>
        </authorList>
    </citation>
    <scope>NUCLEOTIDE SEQUENCE</scope>
    <source>
        <strain evidence="3">NRRL B-16292</strain>
    </source>
</reference>
<accession>A0ABY5VRC8</accession>
<evidence type="ECO:0000313" key="4">
    <source>
        <dbReference type="Proteomes" id="UP001059617"/>
    </source>
</evidence>
<dbReference type="Pfam" id="PF13561">
    <property type="entry name" value="adh_short_C2"/>
    <property type="match status" value="1"/>
</dbReference>
<gene>
    <name evidence="3" type="ORF">Dfulv_34790</name>
</gene>
<evidence type="ECO:0000256" key="1">
    <source>
        <dbReference type="ARBA" id="ARBA00006484"/>
    </source>
</evidence>
<protein>
    <submittedName>
        <fullName evidence="3">SDR family oxidoreductase</fullName>
    </submittedName>
</protein>
<dbReference type="InterPro" id="IPR002347">
    <property type="entry name" value="SDR_fam"/>
</dbReference>
<dbReference type="SUPFAM" id="SSF51735">
    <property type="entry name" value="NAD(P)-binding Rossmann-fold domains"/>
    <property type="match status" value="1"/>
</dbReference>
<dbReference type="RefSeq" id="WP_259858061.1">
    <property type="nucleotide sequence ID" value="NZ_BAAAST010000009.1"/>
</dbReference>
<dbReference type="PRINTS" id="PR00080">
    <property type="entry name" value="SDRFAMILY"/>
</dbReference>
<keyword evidence="4" id="KW-1185">Reference proteome</keyword>
<dbReference type="InterPro" id="IPR036291">
    <property type="entry name" value="NAD(P)-bd_dom_sf"/>
</dbReference>
<reference evidence="3" key="1">
    <citation type="submission" date="2021-04" db="EMBL/GenBank/DDBJ databases">
        <authorList>
            <person name="Hartkoorn R.C."/>
            <person name="Beaudoing E."/>
            <person name="Hot D."/>
        </authorList>
    </citation>
    <scope>NUCLEOTIDE SEQUENCE</scope>
    <source>
        <strain evidence="3">NRRL B-16292</strain>
    </source>
</reference>
<dbReference type="PROSITE" id="PS00061">
    <property type="entry name" value="ADH_SHORT"/>
    <property type="match status" value="1"/>
</dbReference>
<sequence length="262" mass="27392">MSSRQLAVITGAGSGIGRAIARRLARADYTCLLSGRRAERLADTARLIADVGGEAIVVPADVTTVGGREVIEQAVRASDLRLSALVNNAGGSYAAGLFAQDLERWRQTFALNVEATAFLSFALMPIMRDGGGGAIVNIGSVYSSVGLNNAYYTAYPAETDQGPVRAIAYSASKGALLQVSRELAIAAAPMGIRANTLSPGMIAIDDRAPLDEATVRALSAQTPIGRFGRPEEIAEATLFLLSDAASFVTGTELRVDGGWTAW</sequence>
<proteinExistence type="inferred from homology"/>
<evidence type="ECO:0000256" key="2">
    <source>
        <dbReference type="ARBA" id="ARBA00023002"/>
    </source>
</evidence>
<dbReference type="Gene3D" id="3.40.50.720">
    <property type="entry name" value="NAD(P)-binding Rossmann-like Domain"/>
    <property type="match status" value="1"/>
</dbReference>
<keyword evidence="2" id="KW-0560">Oxidoreductase</keyword>
<organism evidence="3 4">
    <name type="scientific">Dactylosporangium fulvum</name>
    <dbReference type="NCBI Taxonomy" id="53359"/>
    <lineage>
        <taxon>Bacteria</taxon>
        <taxon>Bacillati</taxon>
        <taxon>Actinomycetota</taxon>
        <taxon>Actinomycetes</taxon>
        <taxon>Micromonosporales</taxon>
        <taxon>Micromonosporaceae</taxon>
        <taxon>Dactylosporangium</taxon>
    </lineage>
</organism>
<dbReference type="Proteomes" id="UP001059617">
    <property type="component" value="Chromosome"/>
</dbReference>